<dbReference type="CDD" id="cd00067">
    <property type="entry name" value="GAL4"/>
    <property type="match status" value="1"/>
</dbReference>
<dbReference type="eggNOG" id="ENOG502SM93">
    <property type="taxonomic scope" value="Eukaryota"/>
</dbReference>
<sequence>MLLDKYSKLRHVKCDEALPHCQRCIKAKRPCHYTDPSVKPDDPVKFVVYAAQKEPTPFPGLTRSERRSLHHFQHRSAEEIPSPFRSELWSRIILQVAERSPAVRHGIFALSSMHEYFSSPDTSQALLSDFSMHHYNKSIRNAIRITAPDESFDALLLTSVMFCALEGLKGDFEQSLQHALSGLRIIARGRQGCHPSSAAIPDDMLPSIFLALQTQVMELEDLSIFRVYPDVAQKFPPLPDHFSDVEEAMRYLQILLNQMIGFSDRFHTACQHMVYVPAEVPEPLLPEFTAIRDWFYLWDEAVSRIDTIITGSDGKQHKALLLLKIYQSVMRTVIDSLDKQIPSVDSFEPEIMGILKLAEVFLQSQSGWQSSSFGEAVTQPIRPSAPSPVFSISLGVVPVLFEIAHRARNPQLREEALRLLRSCNRREGVWDSQVAARIAERHNALQDEVDARFAEDSTDYRVFITDIGLLTEGNIPFVQCPQKYMIVPAGAHLMDNYWLGGFNPPSDQERFESIA</sequence>
<dbReference type="EMBL" id="KB822724">
    <property type="protein sequence ID" value="ETN37174.1"/>
    <property type="molecule type" value="Genomic_DNA"/>
</dbReference>
<keyword evidence="4" id="KW-0238">DNA-binding</keyword>
<dbReference type="SUPFAM" id="SSF57701">
    <property type="entry name" value="Zn2/Cys6 DNA-binding domain"/>
    <property type="match status" value="1"/>
</dbReference>
<dbReference type="GO" id="GO:0008270">
    <property type="term" value="F:zinc ion binding"/>
    <property type="evidence" value="ECO:0007669"/>
    <property type="project" value="InterPro"/>
</dbReference>
<dbReference type="AlphaFoldDB" id="W2RN51"/>
<dbReference type="GO" id="GO:0003677">
    <property type="term" value="F:DNA binding"/>
    <property type="evidence" value="ECO:0007669"/>
    <property type="project" value="UniProtKB-KW"/>
</dbReference>
<evidence type="ECO:0000256" key="1">
    <source>
        <dbReference type="ARBA" id="ARBA00022723"/>
    </source>
</evidence>
<dbReference type="Pfam" id="PF00172">
    <property type="entry name" value="Zn_clus"/>
    <property type="match status" value="1"/>
</dbReference>
<feature type="domain" description="Zn(2)-C6 fungal-type" evidence="7">
    <location>
        <begin position="5"/>
        <end position="42"/>
    </location>
</feature>
<keyword evidence="6" id="KW-0539">Nucleus</keyword>
<dbReference type="GO" id="GO:0000981">
    <property type="term" value="F:DNA-binding transcription factor activity, RNA polymerase II-specific"/>
    <property type="evidence" value="ECO:0007669"/>
    <property type="project" value="InterPro"/>
</dbReference>
<evidence type="ECO:0000256" key="3">
    <source>
        <dbReference type="ARBA" id="ARBA00023015"/>
    </source>
</evidence>
<evidence type="ECO:0000313" key="8">
    <source>
        <dbReference type="EMBL" id="ETN37174.1"/>
    </source>
</evidence>
<dbReference type="RefSeq" id="XP_008720706.1">
    <property type="nucleotide sequence ID" value="XM_008722484.1"/>
</dbReference>
<dbReference type="InterPro" id="IPR001138">
    <property type="entry name" value="Zn2Cys6_DnaBD"/>
</dbReference>
<accession>W2RN51</accession>
<dbReference type="PANTHER" id="PTHR36206">
    <property type="entry name" value="ASPERCRYPTIN BIOSYNTHESIS CLUSTER-SPECIFIC TRANSCRIPTION REGULATOR ATNN-RELATED"/>
    <property type="match status" value="1"/>
</dbReference>
<keyword evidence="3" id="KW-0805">Transcription regulation</keyword>
<dbReference type="VEuPathDB" id="FungiDB:HMPREF1541_08164"/>
<evidence type="ECO:0000256" key="5">
    <source>
        <dbReference type="ARBA" id="ARBA00023163"/>
    </source>
</evidence>
<dbReference type="PANTHER" id="PTHR36206:SF12">
    <property type="entry name" value="ASPERCRYPTIN BIOSYNTHESIS CLUSTER-SPECIFIC TRANSCRIPTION REGULATOR ATNN-RELATED"/>
    <property type="match status" value="1"/>
</dbReference>
<keyword evidence="1" id="KW-0479">Metal-binding</keyword>
<dbReference type="Pfam" id="PF11951">
    <property type="entry name" value="Fungal_trans_2"/>
    <property type="match status" value="1"/>
</dbReference>
<keyword evidence="5" id="KW-0804">Transcription</keyword>
<dbReference type="OrthoDB" id="2593732at2759"/>
<dbReference type="InterPro" id="IPR021858">
    <property type="entry name" value="Fun_TF"/>
</dbReference>
<organism evidence="8 9">
    <name type="scientific">Cyphellophora europaea (strain CBS 101466)</name>
    <name type="common">Phialophora europaea</name>
    <dbReference type="NCBI Taxonomy" id="1220924"/>
    <lineage>
        <taxon>Eukaryota</taxon>
        <taxon>Fungi</taxon>
        <taxon>Dikarya</taxon>
        <taxon>Ascomycota</taxon>
        <taxon>Pezizomycotina</taxon>
        <taxon>Eurotiomycetes</taxon>
        <taxon>Chaetothyriomycetidae</taxon>
        <taxon>Chaetothyriales</taxon>
        <taxon>Cyphellophoraceae</taxon>
        <taxon>Cyphellophora</taxon>
    </lineage>
</organism>
<dbReference type="Gene3D" id="4.10.240.10">
    <property type="entry name" value="Zn(2)-C6 fungal-type DNA-binding domain"/>
    <property type="match status" value="1"/>
</dbReference>
<dbReference type="InterPro" id="IPR052360">
    <property type="entry name" value="Transcr_Regulatory_Proteins"/>
</dbReference>
<evidence type="ECO:0000256" key="2">
    <source>
        <dbReference type="ARBA" id="ARBA00022833"/>
    </source>
</evidence>
<name>W2RN51_CYPE1</name>
<dbReference type="Proteomes" id="UP000030752">
    <property type="component" value="Unassembled WGS sequence"/>
</dbReference>
<evidence type="ECO:0000313" key="9">
    <source>
        <dbReference type="Proteomes" id="UP000030752"/>
    </source>
</evidence>
<dbReference type="HOGENOM" id="CLU_011409_6_0_1"/>
<keyword evidence="9" id="KW-1185">Reference proteome</keyword>
<dbReference type="InterPro" id="IPR036864">
    <property type="entry name" value="Zn2-C6_fun-type_DNA-bd_sf"/>
</dbReference>
<evidence type="ECO:0000256" key="4">
    <source>
        <dbReference type="ARBA" id="ARBA00023125"/>
    </source>
</evidence>
<keyword evidence="2" id="KW-0862">Zinc</keyword>
<dbReference type="InParanoid" id="W2RN51"/>
<reference evidence="8 9" key="1">
    <citation type="submission" date="2013-03" db="EMBL/GenBank/DDBJ databases">
        <title>The Genome Sequence of Phialophora europaea CBS 101466.</title>
        <authorList>
            <consortium name="The Broad Institute Genomics Platform"/>
            <person name="Cuomo C."/>
            <person name="de Hoog S."/>
            <person name="Gorbushina A."/>
            <person name="Walker B."/>
            <person name="Young S.K."/>
            <person name="Zeng Q."/>
            <person name="Gargeya S."/>
            <person name="Fitzgerald M."/>
            <person name="Haas B."/>
            <person name="Abouelleil A."/>
            <person name="Allen A.W."/>
            <person name="Alvarado L."/>
            <person name="Arachchi H.M."/>
            <person name="Berlin A.M."/>
            <person name="Chapman S.B."/>
            <person name="Gainer-Dewar J."/>
            <person name="Goldberg J."/>
            <person name="Griggs A."/>
            <person name="Gujja S."/>
            <person name="Hansen M."/>
            <person name="Howarth C."/>
            <person name="Imamovic A."/>
            <person name="Ireland A."/>
            <person name="Larimer J."/>
            <person name="McCowan C."/>
            <person name="Murphy C."/>
            <person name="Pearson M."/>
            <person name="Poon T.W."/>
            <person name="Priest M."/>
            <person name="Roberts A."/>
            <person name="Saif S."/>
            <person name="Shea T."/>
            <person name="Sisk P."/>
            <person name="Sykes S."/>
            <person name="Wortman J."/>
            <person name="Nusbaum C."/>
            <person name="Birren B."/>
        </authorList>
    </citation>
    <scope>NUCLEOTIDE SEQUENCE [LARGE SCALE GENOMIC DNA]</scope>
    <source>
        <strain evidence="8 9">CBS 101466</strain>
    </source>
</reference>
<gene>
    <name evidence="8" type="ORF">HMPREF1541_08164</name>
</gene>
<evidence type="ECO:0000256" key="6">
    <source>
        <dbReference type="ARBA" id="ARBA00023242"/>
    </source>
</evidence>
<evidence type="ECO:0000259" key="7">
    <source>
        <dbReference type="SMART" id="SM00066"/>
    </source>
</evidence>
<dbReference type="SMART" id="SM00066">
    <property type="entry name" value="GAL4"/>
    <property type="match status" value="1"/>
</dbReference>
<dbReference type="GeneID" id="19975503"/>
<protein>
    <recommendedName>
        <fullName evidence="7">Zn(2)-C6 fungal-type domain-containing protein</fullName>
    </recommendedName>
</protein>
<dbReference type="STRING" id="1220924.W2RN51"/>
<proteinExistence type="predicted"/>